<dbReference type="RefSeq" id="WP_130126550.1">
    <property type="nucleotide sequence ID" value="NZ_CBCSDF010000002.1"/>
</dbReference>
<feature type="domain" description="OmpA-like" evidence="5">
    <location>
        <begin position="185"/>
        <end position="301"/>
    </location>
</feature>
<dbReference type="AlphaFoldDB" id="A0A8I2GXK1"/>
<dbReference type="InterPro" id="IPR036737">
    <property type="entry name" value="OmpA-like_sf"/>
</dbReference>
<dbReference type="GO" id="GO:0009279">
    <property type="term" value="C:cell outer membrane"/>
    <property type="evidence" value="ECO:0007669"/>
    <property type="project" value="UniProtKB-SubCell"/>
</dbReference>
<keyword evidence="9" id="KW-1185">Reference proteome</keyword>
<evidence type="ECO:0000313" key="7">
    <source>
        <dbReference type="EMBL" id="WOX30025.1"/>
    </source>
</evidence>
<dbReference type="PROSITE" id="PS51123">
    <property type="entry name" value="OMPA_2"/>
    <property type="match status" value="1"/>
</dbReference>
<reference evidence="7 9" key="2">
    <citation type="submission" date="2023-10" db="EMBL/GenBank/DDBJ databases">
        <title>To unveil natural product biosynthetic capacity in Pseudoalteromonas.</title>
        <authorList>
            <person name="Wang J."/>
        </authorList>
    </citation>
    <scope>NUCLEOTIDE SEQUENCE [LARGE SCALE GENOMIC DNA]</scope>
    <source>
        <strain evidence="7 9">DSM 15914</strain>
    </source>
</reference>
<dbReference type="PANTHER" id="PTHR30329:SF21">
    <property type="entry name" value="LIPOPROTEIN YIAD-RELATED"/>
    <property type="match status" value="1"/>
</dbReference>
<dbReference type="Proteomes" id="UP000646877">
    <property type="component" value="Unassembled WGS sequence"/>
</dbReference>
<dbReference type="InterPro" id="IPR006665">
    <property type="entry name" value="OmpA-like"/>
</dbReference>
<evidence type="ECO:0000256" key="1">
    <source>
        <dbReference type="ARBA" id="ARBA00004442"/>
    </source>
</evidence>
<dbReference type="EMBL" id="CP137578">
    <property type="protein sequence ID" value="WOX30025.1"/>
    <property type="molecule type" value="Genomic_DNA"/>
</dbReference>
<keyword evidence="2 4" id="KW-0472">Membrane</keyword>
<dbReference type="InterPro" id="IPR050330">
    <property type="entry name" value="Bact_OuterMem_StrucFunc"/>
</dbReference>
<reference evidence="6" key="1">
    <citation type="submission" date="2019-10" db="EMBL/GenBank/DDBJ databases">
        <authorList>
            <person name="Paulsen S."/>
        </authorList>
    </citation>
    <scope>NUCLEOTIDE SEQUENCE</scope>
    <source>
        <strain evidence="6">LMG 19692</strain>
    </source>
</reference>
<comment type="subcellular location">
    <subcellularLocation>
        <location evidence="1">Cell outer membrane</location>
    </subcellularLocation>
</comment>
<dbReference type="SUPFAM" id="SSF103088">
    <property type="entry name" value="OmpA-like"/>
    <property type="match status" value="1"/>
</dbReference>
<evidence type="ECO:0000256" key="3">
    <source>
        <dbReference type="ARBA" id="ARBA00023237"/>
    </source>
</evidence>
<proteinExistence type="predicted"/>
<dbReference type="Gene3D" id="2.60.40.2540">
    <property type="match status" value="1"/>
</dbReference>
<dbReference type="PRINTS" id="PR01023">
    <property type="entry name" value="NAFLGMOTY"/>
</dbReference>
<dbReference type="PRINTS" id="PR01021">
    <property type="entry name" value="OMPADOMAIN"/>
</dbReference>
<evidence type="ECO:0000313" key="6">
    <source>
        <dbReference type="EMBL" id="NLR20487.1"/>
    </source>
</evidence>
<evidence type="ECO:0000313" key="8">
    <source>
        <dbReference type="Proteomes" id="UP000646877"/>
    </source>
</evidence>
<dbReference type="InterPro" id="IPR006664">
    <property type="entry name" value="OMP_bac"/>
</dbReference>
<keyword evidence="3" id="KW-0998">Cell outer membrane</keyword>
<dbReference type="CDD" id="cd07185">
    <property type="entry name" value="OmpA_C-like"/>
    <property type="match status" value="1"/>
</dbReference>
<accession>A0A8I2GXK1</accession>
<sequence length="301" mass="34396">MVDVVRCGVIKLYKSVGWVGISLCAIAFNSEAAMRQYAAEADSSHWNVDQNNRLSCALNHEVPYYGEAIFSSNASKNKDLTFNLDMMVRPESYDFAGLESVPPLWRAGKPARSIGQMKLLKKFDGELENNVAWQLLTELEKGYFPTFYYKDWHNDVDKISVSLSSVNFKQAYWAFLQCRDNLLPYSFEDIAFTVMNYKKNSSELTKSSRKRLDMIGEYLKNDPKIEQIYISAYSDSYGGRDTNLRLSKKRAEAIKSYMASLGVEENKIMTDGFGEKRHIDTNDNAIGRGKNRRVVIQISRP</sequence>
<dbReference type="Pfam" id="PF18393">
    <property type="entry name" value="MotY_N"/>
    <property type="match status" value="1"/>
</dbReference>
<dbReference type="EMBL" id="WEIA01000002">
    <property type="protein sequence ID" value="NLR20487.1"/>
    <property type="molecule type" value="Genomic_DNA"/>
</dbReference>
<dbReference type="Pfam" id="PF00691">
    <property type="entry name" value="OmpA"/>
    <property type="match status" value="1"/>
</dbReference>
<dbReference type="InterPro" id="IPR041544">
    <property type="entry name" value="MotY_N"/>
</dbReference>
<evidence type="ECO:0000313" key="9">
    <source>
        <dbReference type="Proteomes" id="UP001304419"/>
    </source>
</evidence>
<dbReference type="Proteomes" id="UP001304419">
    <property type="component" value="Chromosome 1"/>
</dbReference>
<evidence type="ECO:0000256" key="4">
    <source>
        <dbReference type="PROSITE-ProRule" id="PRU00473"/>
    </source>
</evidence>
<dbReference type="Gene3D" id="3.30.1330.60">
    <property type="entry name" value="OmpA-like domain"/>
    <property type="match status" value="1"/>
</dbReference>
<dbReference type="PANTHER" id="PTHR30329">
    <property type="entry name" value="STATOR ELEMENT OF FLAGELLAR MOTOR COMPLEX"/>
    <property type="match status" value="1"/>
</dbReference>
<name>A0A8I2GXK1_9GAMM</name>
<organism evidence="6 8">
    <name type="scientific">Pseudoalteromonas maricaloris</name>
    <dbReference type="NCBI Taxonomy" id="184924"/>
    <lineage>
        <taxon>Bacteria</taxon>
        <taxon>Pseudomonadati</taxon>
        <taxon>Pseudomonadota</taxon>
        <taxon>Gammaproteobacteria</taxon>
        <taxon>Alteromonadales</taxon>
        <taxon>Pseudoalteromonadaceae</taxon>
        <taxon>Pseudoalteromonas</taxon>
    </lineage>
</organism>
<gene>
    <name evidence="6" type="ORF">F9Y85_03980</name>
    <name evidence="7" type="ORF">R5H13_07085</name>
</gene>
<evidence type="ECO:0000259" key="5">
    <source>
        <dbReference type="PROSITE" id="PS51123"/>
    </source>
</evidence>
<evidence type="ECO:0000256" key="2">
    <source>
        <dbReference type="ARBA" id="ARBA00023136"/>
    </source>
</evidence>
<protein>
    <submittedName>
        <fullName evidence="6">OmpA family protein</fullName>
    </submittedName>
</protein>